<dbReference type="GO" id="GO:0005886">
    <property type="term" value="C:plasma membrane"/>
    <property type="evidence" value="ECO:0007669"/>
    <property type="project" value="UniProtKB-SubCell"/>
</dbReference>
<name>A0A6C0E229_9ZZZZ</name>
<keyword evidence="4 6" id="KW-1133">Transmembrane helix</keyword>
<feature type="transmembrane region" description="Helical" evidence="6">
    <location>
        <begin position="7"/>
        <end position="27"/>
    </location>
</feature>
<dbReference type="InterPro" id="IPR032808">
    <property type="entry name" value="DoxX"/>
</dbReference>
<evidence type="ECO:0000256" key="2">
    <source>
        <dbReference type="ARBA" id="ARBA00022475"/>
    </source>
</evidence>
<dbReference type="InterPro" id="IPR051907">
    <property type="entry name" value="DoxX-like_oxidoreductase"/>
</dbReference>
<feature type="transmembrane region" description="Helical" evidence="6">
    <location>
        <begin position="74"/>
        <end position="90"/>
    </location>
</feature>
<reference evidence="7" key="1">
    <citation type="journal article" date="2020" name="Nature">
        <title>Giant virus diversity and host interactions through global metagenomics.</title>
        <authorList>
            <person name="Schulz F."/>
            <person name="Roux S."/>
            <person name="Paez-Espino D."/>
            <person name="Jungbluth S."/>
            <person name="Walsh D.A."/>
            <person name="Denef V.J."/>
            <person name="McMahon K.D."/>
            <person name="Konstantinidis K.T."/>
            <person name="Eloe-Fadrosh E.A."/>
            <person name="Kyrpides N.C."/>
            <person name="Woyke T."/>
        </authorList>
    </citation>
    <scope>NUCLEOTIDE SEQUENCE</scope>
    <source>
        <strain evidence="7">GVMAG-M-3300023179-111</strain>
    </source>
</reference>
<organism evidence="7">
    <name type="scientific">viral metagenome</name>
    <dbReference type="NCBI Taxonomy" id="1070528"/>
    <lineage>
        <taxon>unclassified sequences</taxon>
        <taxon>metagenomes</taxon>
        <taxon>organismal metagenomes</taxon>
    </lineage>
</organism>
<evidence type="ECO:0000256" key="6">
    <source>
        <dbReference type="SAM" id="Phobius"/>
    </source>
</evidence>
<keyword evidence="2" id="KW-1003">Cell membrane</keyword>
<evidence type="ECO:0000256" key="1">
    <source>
        <dbReference type="ARBA" id="ARBA00004651"/>
    </source>
</evidence>
<keyword evidence="5 6" id="KW-0472">Membrane</keyword>
<evidence type="ECO:0000256" key="5">
    <source>
        <dbReference type="ARBA" id="ARBA00023136"/>
    </source>
</evidence>
<dbReference type="Pfam" id="PF07681">
    <property type="entry name" value="DoxX"/>
    <property type="match status" value="1"/>
</dbReference>
<dbReference type="PANTHER" id="PTHR33452">
    <property type="entry name" value="OXIDOREDUCTASE CATD-RELATED"/>
    <property type="match status" value="1"/>
</dbReference>
<dbReference type="AlphaFoldDB" id="A0A6C0E229"/>
<evidence type="ECO:0000313" key="7">
    <source>
        <dbReference type="EMBL" id="QHT22329.1"/>
    </source>
</evidence>
<sequence length="133" mass="15257">MKINEESIVYLLIRVIIGIIFVFHGYNKLLDLQNWNKFIVSKNLPEFLGIFSALFETIIGILLIIGFLTRLSSLGLIIFMIIAIYLAHIEEPIYKYLYQISIILLGITLLITGSGNYSVDNFITLNLKKYLLI</sequence>
<keyword evidence="3 6" id="KW-0812">Transmembrane</keyword>
<comment type="subcellular location">
    <subcellularLocation>
        <location evidence="1">Cell membrane</location>
        <topology evidence="1">Multi-pass membrane protein</topology>
    </subcellularLocation>
</comment>
<evidence type="ECO:0008006" key="8">
    <source>
        <dbReference type="Google" id="ProtNLM"/>
    </source>
</evidence>
<proteinExistence type="predicted"/>
<evidence type="ECO:0000256" key="3">
    <source>
        <dbReference type="ARBA" id="ARBA00022692"/>
    </source>
</evidence>
<protein>
    <recommendedName>
        <fullName evidence="8">DoxX family protein</fullName>
    </recommendedName>
</protein>
<accession>A0A6C0E229</accession>
<feature type="transmembrane region" description="Helical" evidence="6">
    <location>
        <begin position="96"/>
        <end position="119"/>
    </location>
</feature>
<dbReference type="EMBL" id="MN739709">
    <property type="protein sequence ID" value="QHT22329.1"/>
    <property type="molecule type" value="Genomic_DNA"/>
</dbReference>
<dbReference type="PANTHER" id="PTHR33452:SF1">
    <property type="entry name" value="INNER MEMBRANE PROTEIN YPHA-RELATED"/>
    <property type="match status" value="1"/>
</dbReference>
<evidence type="ECO:0000256" key="4">
    <source>
        <dbReference type="ARBA" id="ARBA00022989"/>
    </source>
</evidence>
<feature type="transmembrane region" description="Helical" evidence="6">
    <location>
        <begin position="47"/>
        <end position="67"/>
    </location>
</feature>